<dbReference type="GO" id="GO:0005789">
    <property type="term" value="C:endoplasmic reticulum membrane"/>
    <property type="evidence" value="ECO:0007669"/>
    <property type="project" value="TreeGrafter"/>
</dbReference>
<evidence type="ECO:0000256" key="6">
    <source>
        <dbReference type="SAM" id="MobiDB-lite"/>
    </source>
</evidence>
<dbReference type="InterPro" id="IPR004148">
    <property type="entry name" value="BAR_dom"/>
</dbReference>
<dbReference type="Gene3D" id="2.30.29.30">
    <property type="entry name" value="Pleckstrin-homology domain (PH domain)/Phosphotyrosine-binding domain (PTB)"/>
    <property type="match status" value="2"/>
</dbReference>
<feature type="compositionally biased region" description="Basic and acidic residues" evidence="6">
    <location>
        <begin position="845"/>
        <end position="861"/>
    </location>
</feature>
<dbReference type="Pfam" id="PF08238">
    <property type="entry name" value="Sel1"/>
    <property type="match status" value="3"/>
</dbReference>
<dbReference type="GO" id="GO:0005886">
    <property type="term" value="C:plasma membrane"/>
    <property type="evidence" value="ECO:0007669"/>
    <property type="project" value="TreeGrafter"/>
</dbReference>
<dbReference type="InterPro" id="IPR011993">
    <property type="entry name" value="PH-like_dom_sf"/>
</dbReference>
<organism evidence="10 11">
    <name type="scientific">Diversispora eburnea</name>
    <dbReference type="NCBI Taxonomy" id="1213867"/>
    <lineage>
        <taxon>Eukaryota</taxon>
        <taxon>Fungi</taxon>
        <taxon>Fungi incertae sedis</taxon>
        <taxon>Mucoromycota</taxon>
        <taxon>Glomeromycotina</taxon>
        <taxon>Glomeromycetes</taxon>
        <taxon>Diversisporales</taxon>
        <taxon>Diversisporaceae</taxon>
        <taxon>Diversispora</taxon>
    </lineage>
</organism>
<dbReference type="GO" id="GO:0140268">
    <property type="term" value="C:endoplasmic reticulum-plasma membrane contact site"/>
    <property type="evidence" value="ECO:0007669"/>
    <property type="project" value="TreeGrafter"/>
</dbReference>
<protein>
    <submittedName>
        <fullName evidence="10">7259_t:CDS:1</fullName>
    </submittedName>
</protein>
<keyword evidence="3 7" id="KW-0812">Transmembrane</keyword>
<dbReference type="GO" id="GO:0120015">
    <property type="term" value="F:sterol transfer activity"/>
    <property type="evidence" value="ECO:0007669"/>
    <property type="project" value="TreeGrafter"/>
</dbReference>
<feature type="compositionally biased region" description="Basic and acidic residues" evidence="6">
    <location>
        <begin position="787"/>
        <end position="829"/>
    </location>
</feature>
<feature type="domain" description="PH" evidence="8">
    <location>
        <begin position="403"/>
        <end position="499"/>
    </location>
</feature>
<keyword evidence="5 7" id="KW-0472">Membrane</keyword>
<dbReference type="PROSITE" id="PS51778">
    <property type="entry name" value="VAST"/>
    <property type="match status" value="1"/>
</dbReference>
<dbReference type="InterPro" id="IPR006597">
    <property type="entry name" value="Sel1-like"/>
</dbReference>
<evidence type="ECO:0000256" key="7">
    <source>
        <dbReference type="SAM" id="Phobius"/>
    </source>
</evidence>
<evidence type="ECO:0000256" key="4">
    <source>
        <dbReference type="ARBA" id="ARBA00022989"/>
    </source>
</evidence>
<dbReference type="Gene3D" id="1.25.40.10">
    <property type="entry name" value="Tetratricopeptide repeat domain"/>
    <property type="match status" value="1"/>
</dbReference>
<name>A0A9N8V532_9GLOM</name>
<dbReference type="InterPro" id="IPR004182">
    <property type="entry name" value="GRAM"/>
</dbReference>
<evidence type="ECO:0000256" key="1">
    <source>
        <dbReference type="ARBA" id="ARBA00004167"/>
    </source>
</evidence>
<dbReference type="SMART" id="SM00233">
    <property type="entry name" value="PH"/>
    <property type="match status" value="1"/>
</dbReference>
<feature type="compositionally biased region" description="Polar residues" evidence="6">
    <location>
        <begin position="508"/>
        <end position="520"/>
    </location>
</feature>
<dbReference type="SUPFAM" id="SSF50729">
    <property type="entry name" value="PH domain-like"/>
    <property type="match status" value="1"/>
</dbReference>
<keyword evidence="4 7" id="KW-1133">Transmembrane helix</keyword>
<feature type="region of interest" description="Disordered" evidence="6">
    <location>
        <begin position="768"/>
        <end position="865"/>
    </location>
</feature>
<evidence type="ECO:0000256" key="3">
    <source>
        <dbReference type="ARBA" id="ARBA00022692"/>
    </source>
</evidence>
<dbReference type="Pfam" id="PF02893">
    <property type="entry name" value="GRAM"/>
    <property type="match status" value="1"/>
</dbReference>
<keyword evidence="11" id="KW-1185">Reference proteome</keyword>
<dbReference type="InterPro" id="IPR027267">
    <property type="entry name" value="AH/BAR_dom_sf"/>
</dbReference>
<dbReference type="Gene3D" id="1.20.1270.60">
    <property type="entry name" value="Arfaptin homology (AH) domain/BAR domain"/>
    <property type="match status" value="1"/>
</dbReference>
<dbReference type="Pfam" id="PF16746">
    <property type="entry name" value="BAR_3"/>
    <property type="match status" value="1"/>
</dbReference>
<feature type="region of interest" description="Disordered" evidence="6">
    <location>
        <begin position="573"/>
        <end position="599"/>
    </location>
</feature>
<reference evidence="10" key="1">
    <citation type="submission" date="2021-06" db="EMBL/GenBank/DDBJ databases">
        <authorList>
            <person name="Kallberg Y."/>
            <person name="Tangrot J."/>
            <person name="Rosling A."/>
        </authorList>
    </citation>
    <scope>NUCLEOTIDE SEQUENCE</scope>
    <source>
        <strain evidence="10">AZ414A</strain>
    </source>
</reference>
<comment type="caution">
    <text evidence="10">The sequence shown here is derived from an EMBL/GenBank/DDBJ whole genome shotgun (WGS) entry which is preliminary data.</text>
</comment>
<proteinExistence type="inferred from homology"/>
<dbReference type="OrthoDB" id="10070851at2759"/>
<evidence type="ECO:0000313" key="10">
    <source>
        <dbReference type="EMBL" id="CAG8435022.1"/>
    </source>
</evidence>
<comment type="subcellular location">
    <subcellularLocation>
        <location evidence="1">Membrane</location>
        <topology evidence="1">Single-pass membrane protein</topology>
    </subcellularLocation>
</comment>
<dbReference type="PANTHER" id="PTHR23319">
    <property type="entry name" value="GRAM DOMAIN CONTAINING 1B, ISOFORM E"/>
    <property type="match status" value="1"/>
</dbReference>
<dbReference type="Pfam" id="PF16016">
    <property type="entry name" value="VASt"/>
    <property type="match status" value="1"/>
</dbReference>
<feature type="transmembrane region" description="Helical" evidence="7">
    <location>
        <begin position="1142"/>
        <end position="1161"/>
    </location>
</feature>
<dbReference type="PROSITE" id="PS50003">
    <property type="entry name" value="PH_DOMAIN"/>
    <property type="match status" value="1"/>
</dbReference>
<dbReference type="InterPro" id="IPR051482">
    <property type="entry name" value="Cholesterol_transport"/>
</dbReference>
<evidence type="ECO:0000256" key="2">
    <source>
        <dbReference type="ARBA" id="ARBA00006582"/>
    </source>
</evidence>
<evidence type="ECO:0000313" key="11">
    <source>
        <dbReference type="Proteomes" id="UP000789706"/>
    </source>
</evidence>
<dbReference type="SUPFAM" id="SSF81901">
    <property type="entry name" value="HCP-like"/>
    <property type="match status" value="1"/>
</dbReference>
<dbReference type="SMART" id="SM00568">
    <property type="entry name" value="GRAM"/>
    <property type="match status" value="1"/>
</dbReference>
<sequence>MHVYFAKYCVAWCFENGQGVERNHKLAYYWYMKSAKEGYNSSQSNIAYCYGIGQGILQDEKKAFKWYQEAGKNGNILSQRVTGIRYMYGTGVKKDVIKAIQWLTKAADSGDSGAEDELDDFERTIFCKNHYLNKYTYTKMPISPLPTETVLIGINFQEAIFDTPSFRANVRKFEEQIDHFEKWLEGILKALRLYIEESIKFNEACNSLAKRALPLANEDSLLDRDFTLSTIRIFTDAFQTTSAFKEKLVSDMDEKFIQPILSFTKTDLKELKEVRRAFDRALEKYDNMLSKYTSQSKTKEASALREFLGGSYAQLDLHVASTTIYKGFENQMDRLKNLLSESRKTCEYQTPCLIDLRRKLEEGAINMNKPQRKLTKYTDNPLNTVNIHPVTESNLQLPSPTGKHEKQGYLFMKSLNGKSTWSRKYFYLKDGSFWWVSIGHGKLRSNIEQSEKINVLLCEMRIDFSQDRRFCFEIVSWILQAETEEDLKSWSAIFESAKRYAFRMSNDLSSSGTTDNNTIQIKGDDSHTSKSGVENTQNDSEKSSIPSNQQNFWGSIQWGIMPAMNLLMNSVNVSEGDEDSEKSTGTKKKRNRPLSGSIPVGSGVDGSIAEYPQTLMSHNLQLHLLFENMSEKEFVLDVYQCAWQKDNMLFKGRAYFTQDKFYFYSEIMSVINMFYISWKEIKTISYKKTGIQQTVEFFDENENQKYIIKTFLDNDKVFNDKAQLIWKLVTIEKITSLQSIFDAVWKSISTSRFDNFSHEKLDENKKIEGSYNDSTNNVNNANNVISLDKDVNQNEEHENKENKENKGNRENKGNKENKLETSKNNDERNNNYNGIYDKSNGIYEKNNESSHNVDNRQKDDEFPSNLVLPKGPVTCGCSDHLDKLETEVEYPVSAKKLYRMLFDTKSTLWERMHQKQGNTLTNCGPWLMNGSERKRELKFIMPINNPMSKVKETDCIQTQTCLKYEDHLRYVVLIQTKALQIPYNDSFLPMSKWCITYKTPNSCKITCHIGIKWFKSPMVKALIKSAAMTGLSETATEIITILNADIAQGKSRMPSNSPIRTVHVNSLKRRMYRHKNRTHTTIKHPASSEESISLSTGSAGSINRMTRSNSLNSVNIVNINNKLSDGNKFFEIISSNTKLIKLMLIILTLSMLYNIYLWVYLSENMSKSPTTNGTHFQTPLAPSVYLRDLEEQILNINTRIQNPPYPWLLHSHRRLSNEISYARKRMAVLRYDLLLAFKLINSIDKKLIKNEYINWLLDERAKYEGSEEKTSEYMKKYKIELKNIIRYCGNIKEQLDIFAATF</sequence>
<dbReference type="InterPro" id="IPR031968">
    <property type="entry name" value="VASt"/>
</dbReference>
<evidence type="ECO:0000256" key="5">
    <source>
        <dbReference type="ARBA" id="ARBA00023136"/>
    </source>
</evidence>
<dbReference type="InterPro" id="IPR001849">
    <property type="entry name" value="PH_domain"/>
</dbReference>
<dbReference type="GO" id="GO:0032366">
    <property type="term" value="P:intracellular sterol transport"/>
    <property type="evidence" value="ECO:0007669"/>
    <property type="project" value="TreeGrafter"/>
</dbReference>
<feature type="domain" description="VASt" evidence="9">
    <location>
        <begin position="880"/>
        <end position="1050"/>
    </location>
</feature>
<feature type="region of interest" description="Disordered" evidence="6">
    <location>
        <begin position="508"/>
        <end position="548"/>
    </location>
</feature>
<comment type="similarity">
    <text evidence="2">Belongs to the YSP2 family.</text>
</comment>
<dbReference type="EMBL" id="CAJVPK010000029">
    <property type="protein sequence ID" value="CAG8435022.1"/>
    <property type="molecule type" value="Genomic_DNA"/>
</dbReference>
<dbReference type="Pfam" id="PF00169">
    <property type="entry name" value="PH"/>
    <property type="match status" value="1"/>
</dbReference>
<gene>
    <name evidence="10" type="ORF">DEBURN_LOCUS806</name>
</gene>
<dbReference type="InterPro" id="IPR011990">
    <property type="entry name" value="TPR-like_helical_dom_sf"/>
</dbReference>
<accession>A0A9N8V532</accession>
<dbReference type="GO" id="GO:0032934">
    <property type="term" value="F:sterol binding"/>
    <property type="evidence" value="ECO:0007669"/>
    <property type="project" value="TreeGrafter"/>
</dbReference>
<dbReference type="SUPFAM" id="SSF103657">
    <property type="entry name" value="BAR/IMD domain-like"/>
    <property type="match status" value="1"/>
</dbReference>
<evidence type="ECO:0000259" key="9">
    <source>
        <dbReference type="PROSITE" id="PS51778"/>
    </source>
</evidence>
<evidence type="ECO:0000259" key="8">
    <source>
        <dbReference type="PROSITE" id="PS50003"/>
    </source>
</evidence>
<dbReference type="PANTHER" id="PTHR23319:SF4">
    <property type="entry name" value="GRAM DOMAIN CONTAINING 1B, ISOFORM E"/>
    <property type="match status" value="1"/>
</dbReference>
<dbReference type="SMART" id="SM00671">
    <property type="entry name" value="SEL1"/>
    <property type="match status" value="3"/>
</dbReference>
<feature type="compositionally biased region" description="Polar residues" evidence="6">
    <location>
        <begin position="529"/>
        <end position="548"/>
    </location>
</feature>
<dbReference type="Proteomes" id="UP000789706">
    <property type="component" value="Unassembled WGS sequence"/>
</dbReference>